<keyword evidence="2" id="KW-1185">Reference proteome</keyword>
<dbReference type="EMBL" id="KZ613512">
    <property type="protein sequence ID" value="PMD15569.1"/>
    <property type="molecule type" value="Genomic_DNA"/>
</dbReference>
<dbReference type="Proteomes" id="UP000235672">
    <property type="component" value="Unassembled WGS sequence"/>
</dbReference>
<proteinExistence type="predicted"/>
<evidence type="ECO:0000313" key="2">
    <source>
        <dbReference type="Proteomes" id="UP000235672"/>
    </source>
</evidence>
<dbReference type="AlphaFoldDB" id="A0A2J6PNI0"/>
<organism evidence="1 2">
    <name type="scientific">Hyaloscypha hepaticicola</name>
    <dbReference type="NCBI Taxonomy" id="2082293"/>
    <lineage>
        <taxon>Eukaryota</taxon>
        <taxon>Fungi</taxon>
        <taxon>Dikarya</taxon>
        <taxon>Ascomycota</taxon>
        <taxon>Pezizomycotina</taxon>
        <taxon>Leotiomycetes</taxon>
        <taxon>Helotiales</taxon>
        <taxon>Hyaloscyphaceae</taxon>
        <taxon>Hyaloscypha</taxon>
    </lineage>
</organism>
<accession>A0A2J6PNI0</accession>
<dbReference type="OrthoDB" id="4741964at2759"/>
<protein>
    <submittedName>
        <fullName evidence="1">Uncharacterized protein</fullName>
    </submittedName>
</protein>
<gene>
    <name evidence="1" type="ORF">NA56DRAFT_753835</name>
</gene>
<evidence type="ECO:0000313" key="1">
    <source>
        <dbReference type="EMBL" id="PMD15569.1"/>
    </source>
</evidence>
<reference evidence="1 2" key="1">
    <citation type="submission" date="2016-05" db="EMBL/GenBank/DDBJ databases">
        <title>A degradative enzymes factory behind the ericoid mycorrhizal symbiosis.</title>
        <authorList>
            <consortium name="DOE Joint Genome Institute"/>
            <person name="Martino E."/>
            <person name="Morin E."/>
            <person name="Grelet G."/>
            <person name="Kuo A."/>
            <person name="Kohler A."/>
            <person name="Daghino S."/>
            <person name="Barry K."/>
            <person name="Choi C."/>
            <person name="Cichocki N."/>
            <person name="Clum A."/>
            <person name="Copeland A."/>
            <person name="Hainaut M."/>
            <person name="Haridas S."/>
            <person name="Labutti K."/>
            <person name="Lindquist E."/>
            <person name="Lipzen A."/>
            <person name="Khouja H.-R."/>
            <person name="Murat C."/>
            <person name="Ohm R."/>
            <person name="Olson A."/>
            <person name="Spatafora J."/>
            <person name="Veneault-Fourrey C."/>
            <person name="Henrissat B."/>
            <person name="Grigoriev I."/>
            <person name="Martin F."/>
            <person name="Perotto S."/>
        </authorList>
    </citation>
    <scope>NUCLEOTIDE SEQUENCE [LARGE SCALE GENOMIC DNA]</scope>
    <source>
        <strain evidence="1 2">UAMH 7357</strain>
    </source>
</reference>
<name>A0A2J6PNI0_9HELO</name>
<sequence length="61" mass="7325">MVRQPIEDRYIDKSQLSDLLTKLFGSKWSFEIQGEWLVLEVPEEVSQDEINKLQEEYKKTH</sequence>